<organism evidence="3 4">
    <name type="scientific">Bifidobacterium margollesii</name>
    <dbReference type="NCBI Taxonomy" id="2020964"/>
    <lineage>
        <taxon>Bacteria</taxon>
        <taxon>Bacillati</taxon>
        <taxon>Actinomycetota</taxon>
        <taxon>Actinomycetes</taxon>
        <taxon>Bifidobacteriales</taxon>
        <taxon>Bifidobacteriaceae</taxon>
        <taxon>Bifidobacterium</taxon>
    </lineage>
</organism>
<feature type="domain" description="AAA" evidence="1">
    <location>
        <begin position="22"/>
        <end position="156"/>
    </location>
</feature>
<comment type="caution">
    <text evidence="3">The sequence shown here is derived from an EMBL/GenBank/DDBJ whole genome shotgun (WGS) entry which is preliminary data.</text>
</comment>
<sequence>MVAKLGRRLMRSLVSWKDGPSRQPLLIRGARQTGKTWLVTEFGREYYRRVLRIDFMRDDDARGFFSGNLDPRVIVDNLSMYTGVPVNPDDTLIFFDEIQECPRALTALKYFREDASEYHVVATGSTMGVSKHPDSSFPVGKVDMLTLHPLTFLEFLDNAGEEGLARLIGQGKLADISEVFAGRLTARLKEYLFTGGMPAAVLARFNGADGESVRGIQRGILDAYDLDFSKHAPARLLDRLRLVWQTMPAQLAKENRKFVYGVVRPGARARDFEESLMWLRDYGVVTRVPCVDALRSPLGAYLDVSAFKLFTSDVGLLGALANLSPATVVDGNRLFTEFKGAMTEQYVCQQLVAQGYAPTYWANPKGRAEIDFAIEEAGTVRAIEVKAEQNLHAKSLRYAHDRFGLERALRLSLSGYREEDWLVNIPLWAAGGLSAYLRNR</sequence>
<dbReference type="Proteomes" id="UP000235050">
    <property type="component" value="Unassembled WGS sequence"/>
</dbReference>
<dbReference type="InterPro" id="IPR027417">
    <property type="entry name" value="P-loop_NTPase"/>
</dbReference>
<reference evidence="3 4" key="1">
    <citation type="submission" date="2017-07" db="EMBL/GenBank/DDBJ databases">
        <title>Bifidobacterium novel species.</title>
        <authorList>
            <person name="Lugli G.A."/>
            <person name="Milani C."/>
            <person name="Duranti S."/>
            <person name="Mangifesta M."/>
        </authorList>
    </citation>
    <scope>NUCLEOTIDE SEQUENCE [LARGE SCALE GENOMIC DNA]</scope>
    <source>
        <strain evidence="4">Uis1B</strain>
    </source>
</reference>
<protein>
    <submittedName>
        <fullName evidence="3">ATPase</fullName>
    </submittedName>
</protein>
<dbReference type="InterPro" id="IPR041682">
    <property type="entry name" value="AAA_14"/>
</dbReference>
<evidence type="ECO:0000259" key="1">
    <source>
        <dbReference type="Pfam" id="PF13173"/>
    </source>
</evidence>
<keyword evidence="4" id="KW-1185">Reference proteome</keyword>
<gene>
    <name evidence="3" type="ORF">Uis1B_1548</name>
</gene>
<proteinExistence type="predicted"/>
<dbReference type="Pfam" id="PF13173">
    <property type="entry name" value="AAA_14"/>
    <property type="match status" value="1"/>
</dbReference>
<dbReference type="PANTHER" id="PTHR33295:SF7">
    <property type="entry name" value="ATPASE"/>
    <property type="match status" value="1"/>
</dbReference>
<dbReference type="AlphaFoldDB" id="A0A2N5J8T5"/>
<evidence type="ECO:0000313" key="4">
    <source>
        <dbReference type="Proteomes" id="UP000235050"/>
    </source>
</evidence>
<evidence type="ECO:0000313" key="3">
    <source>
        <dbReference type="EMBL" id="PLS30628.1"/>
    </source>
</evidence>
<dbReference type="SUPFAM" id="SSF52540">
    <property type="entry name" value="P-loop containing nucleoside triphosphate hydrolases"/>
    <property type="match status" value="1"/>
</dbReference>
<feature type="domain" description="DUF4143" evidence="2">
    <location>
        <begin position="227"/>
        <end position="387"/>
    </location>
</feature>
<name>A0A2N5J8T5_9BIFI</name>
<evidence type="ECO:0000259" key="2">
    <source>
        <dbReference type="Pfam" id="PF13635"/>
    </source>
</evidence>
<accession>A0A2N5J8T5</accession>
<dbReference type="EMBL" id="NMWU01000027">
    <property type="protein sequence ID" value="PLS30628.1"/>
    <property type="molecule type" value="Genomic_DNA"/>
</dbReference>
<dbReference type="InterPro" id="IPR025420">
    <property type="entry name" value="DUF4143"/>
</dbReference>
<dbReference type="OrthoDB" id="9804306at2"/>
<dbReference type="Pfam" id="PF13635">
    <property type="entry name" value="DUF4143"/>
    <property type="match status" value="1"/>
</dbReference>
<dbReference type="PANTHER" id="PTHR33295">
    <property type="entry name" value="ATPASE"/>
    <property type="match status" value="1"/>
</dbReference>